<evidence type="ECO:0000313" key="2">
    <source>
        <dbReference type="EMBL" id="KAF6836460.1"/>
    </source>
</evidence>
<sequence length="242" mass="27120">MAPLEAYVFDEELEKWFLAYIHPGGICVVYDENGRVHRLSAPPPDPAGPCRNCLEMHDINNCQLECGYCGVDWHTIAACTSIPRNRCKCSPFPQYHLARRCPVLCNPDDCPKRDAPGSEYHRNAVTCKTRCCMCGLYDHAGRDCHLKTCRCGRHHLAIEHPPEDRRCAVEPCPRWFCNKHCQTCKEPSEACRCTKDEDGQTQNGQGQGGQDHDGQDQGQDQDQRQQPAPEPAAGSRPIISSS</sequence>
<evidence type="ECO:0000313" key="3">
    <source>
        <dbReference type="Proteomes" id="UP000639643"/>
    </source>
</evidence>
<dbReference type="EMBL" id="WIGM01000160">
    <property type="protein sequence ID" value="KAF6836460.1"/>
    <property type="molecule type" value="Genomic_DNA"/>
</dbReference>
<reference evidence="2" key="1">
    <citation type="journal article" date="2020" name="Phytopathology">
        <title>Genome Sequence Resources of Colletotrichum truncatum, C. plurivorum, C. musicola, and C. sojae: Four Species Pathogenic to Soybean (Glycine max).</title>
        <authorList>
            <person name="Rogerio F."/>
            <person name="Boufleur T.R."/>
            <person name="Ciampi-Guillardi M."/>
            <person name="Sukno S.A."/>
            <person name="Thon M.R."/>
            <person name="Massola Junior N.S."/>
            <person name="Baroncelli R."/>
        </authorList>
    </citation>
    <scope>NUCLEOTIDE SEQUENCE</scope>
    <source>
        <strain evidence="2">LFN0074</strain>
    </source>
</reference>
<feature type="region of interest" description="Disordered" evidence="1">
    <location>
        <begin position="194"/>
        <end position="242"/>
    </location>
</feature>
<comment type="caution">
    <text evidence="2">The sequence shown here is derived from an EMBL/GenBank/DDBJ whole genome shotgun (WGS) entry which is preliminary data.</text>
</comment>
<dbReference type="Proteomes" id="UP000639643">
    <property type="component" value="Unassembled WGS sequence"/>
</dbReference>
<dbReference type="AlphaFoldDB" id="A0A8H6KSI1"/>
<protein>
    <submittedName>
        <fullName evidence="2">Major facilitator superfamily transporter</fullName>
    </submittedName>
</protein>
<name>A0A8H6KSI1_9PEZI</name>
<proteinExistence type="predicted"/>
<feature type="compositionally biased region" description="Low complexity" evidence="1">
    <location>
        <begin position="216"/>
        <end position="226"/>
    </location>
</feature>
<evidence type="ECO:0000256" key="1">
    <source>
        <dbReference type="SAM" id="MobiDB-lite"/>
    </source>
</evidence>
<dbReference type="OrthoDB" id="5192057at2759"/>
<gene>
    <name evidence="2" type="ORF">CMUS01_05403</name>
</gene>
<keyword evidence="3" id="KW-1185">Reference proteome</keyword>
<organism evidence="2 3">
    <name type="scientific">Colletotrichum musicola</name>
    <dbReference type="NCBI Taxonomy" id="2175873"/>
    <lineage>
        <taxon>Eukaryota</taxon>
        <taxon>Fungi</taxon>
        <taxon>Dikarya</taxon>
        <taxon>Ascomycota</taxon>
        <taxon>Pezizomycotina</taxon>
        <taxon>Sordariomycetes</taxon>
        <taxon>Hypocreomycetidae</taxon>
        <taxon>Glomerellales</taxon>
        <taxon>Glomerellaceae</taxon>
        <taxon>Colletotrichum</taxon>
        <taxon>Colletotrichum orchidearum species complex</taxon>
    </lineage>
</organism>
<accession>A0A8H6KSI1</accession>